<dbReference type="AlphaFoldDB" id="A0A4Z2EBN5"/>
<sequence>MGMTPEFRSVCEAFMEALACSTLEPPPSPATLLSPLPSSSPCDRSRGKQPAHRSSSLE</sequence>
<evidence type="ECO:0000313" key="3">
    <source>
        <dbReference type="Proteomes" id="UP000314294"/>
    </source>
</evidence>
<keyword evidence="3" id="KW-1185">Reference proteome</keyword>
<protein>
    <submittedName>
        <fullName evidence="2">Uncharacterized protein</fullName>
    </submittedName>
</protein>
<feature type="region of interest" description="Disordered" evidence="1">
    <location>
        <begin position="24"/>
        <end position="58"/>
    </location>
</feature>
<organism evidence="2 3">
    <name type="scientific">Liparis tanakae</name>
    <name type="common">Tanaka's snailfish</name>
    <dbReference type="NCBI Taxonomy" id="230148"/>
    <lineage>
        <taxon>Eukaryota</taxon>
        <taxon>Metazoa</taxon>
        <taxon>Chordata</taxon>
        <taxon>Craniata</taxon>
        <taxon>Vertebrata</taxon>
        <taxon>Euteleostomi</taxon>
        <taxon>Actinopterygii</taxon>
        <taxon>Neopterygii</taxon>
        <taxon>Teleostei</taxon>
        <taxon>Neoteleostei</taxon>
        <taxon>Acanthomorphata</taxon>
        <taxon>Eupercaria</taxon>
        <taxon>Perciformes</taxon>
        <taxon>Cottioidei</taxon>
        <taxon>Cottales</taxon>
        <taxon>Liparidae</taxon>
        <taxon>Liparis</taxon>
    </lineage>
</organism>
<feature type="compositionally biased region" description="Low complexity" evidence="1">
    <location>
        <begin position="30"/>
        <end position="41"/>
    </location>
</feature>
<dbReference type="EMBL" id="SRLO01010525">
    <property type="protein sequence ID" value="TNN26297.1"/>
    <property type="molecule type" value="Genomic_DNA"/>
</dbReference>
<name>A0A4Z2EBN5_9TELE</name>
<accession>A0A4Z2EBN5</accession>
<dbReference type="Proteomes" id="UP000314294">
    <property type="component" value="Unassembled WGS sequence"/>
</dbReference>
<comment type="caution">
    <text evidence="2">The sequence shown here is derived from an EMBL/GenBank/DDBJ whole genome shotgun (WGS) entry which is preliminary data.</text>
</comment>
<evidence type="ECO:0000256" key="1">
    <source>
        <dbReference type="SAM" id="MobiDB-lite"/>
    </source>
</evidence>
<reference evidence="2 3" key="1">
    <citation type="submission" date="2019-03" db="EMBL/GenBank/DDBJ databases">
        <title>First draft genome of Liparis tanakae, snailfish: a comprehensive survey of snailfish specific genes.</title>
        <authorList>
            <person name="Kim W."/>
            <person name="Song I."/>
            <person name="Jeong J.-H."/>
            <person name="Kim D."/>
            <person name="Kim S."/>
            <person name="Ryu S."/>
            <person name="Song J.Y."/>
            <person name="Lee S.K."/>
        </authorList>
    </citation>
    <scope>NUCLEOTIDE SEQUENCE [LARGE SCALE GENOMIC DNA]</scope>
    <source>
        <tissue evidence="2">Muscle</tissue>
    </source>
</reference>
<evidence type="ECO:0000313" key="2">
    <source>
        <dbReference type="EMBL" id="TNN26297.1"/>
    </source>
</evidence>
<gene>
    <name evidence="2" type="ORF">EYF80_063567</name>
</gene>
<proteinExistence type="predicted"/>